<sequence length="227" mass="26060">MVEFFSLTTKTTVLLVVVLFGLVDLGVCLNRYVDSYETLNYRPVLDRRKRSLDPDDSGQDSSPLELRFRSHNRTFHLRLHPIDPNTDVFSDDHFLDGYLTNDPASRAYGSVIDGIFDGHIISGDGKYYTVEKAARYFDVGERPSHFHSMIYLDDHINHSKFRLKRDITGATMQDKAEDPRSYCGMSDGVVDNMRRVQESWVDSSSKEFSFKNDHYGDDTTFHSHTGI</sequence>
<dbReference type="WBParaSite" id="jg13071">
    <property type="protein sequence ID" value="jg13071"/>
    <property type="gene ID" value="jg13071"/>
</dbReference>
<dbReference type="GO" id="GO:0007219">
    <property type="term" value="P:Notch signaling pathway"/>
    <property type="evidence" value="ECO:0007669"/>
    <property type="project" value="TreeGrafter"/>
</dbReference>
<dbReference type="GO" id="GO:0005886">
    <property type="term" value="C:plasma membrane"/>
    <property type="evidence" value="ECO:0007669"/>
    <property type="project" value="TreeGrafter"/>
</dbReference>
<name>A0A915CWT0_9BILA</name>
<dbReference type="AlphaFoldDB" id="A0A915CWT0"/>
<dbReference type="Proteomes" id="UP000887574">
    <property type="component" value="Unplaced"/>
</dbReference>
<keyword evidence="1" id="KW-1185">Reference proteome</keyword>
<evidence type="ECO:0000313" key="2">
    <source>
        <dbReference type="WBParaSite" id="jg13071"/>
    </source>
</evidence>
<protein>
    <submittedName>
        <fullName evidence="2">Uncharacterized protein</fullName>
    </submittedName>
</protein>
<dbReference type="GO" id="GO:0004222">
    <property type="term" value="F:metalloendopeptidase activity"/>
    <property type="evidence" value="ECO:0007669"/>
    <property type="project" value="TreeGrafter"/>
</dbReference>
<dbReference type="GO" id="GO:0006509">
    <property type="term" value="P:membrane protein ectodomain proteolysis"/>
    <property type="evidence" value="ECO:0007669"/>
    <property type="project" value="TreeGrafter"/>
</dbReference>
<evidence type="ECO:0000313" key="1">
    <source>
        <dbReference type="Proteomes" id="UP000887574"/>
    </source>
</evidence>
<accession>A0A915CWT0</accession>
<reference evidence="2" key="1">
    <citation type="submission" date="2022-11" db="UniProtKB">
        <authorList>
            <consortium name="WormBaseParasite"/>
        </authorList>
    </citation>
    <scope>IDENTIFICATION</scope>
</reference>
<dbReference type="PANTHER" id="PTHR45702">
    <property type="entry name" value="ADAM10/ADAM17 METALLOPEPTIDASE FAMILY MEMBER"/>
    <property type="match status" value="1"/>
</dbReference>
<organism evidence="1 2">
    <name type="scientific">Ditylenchus dipsaci</name>
    <dbReference type="NCBI Taxonomy" id="166011"/>
    <lineage>
        <taxon>Eukaryota</taxon>
        <taxon>Metazoa</taxon>
        <taxon>Ecdysozoa</taxon>
        <taxon>Nematoda</taxon>
        <taxon>Chromadorea</taxon>
        <taxon>Rhabditida</taxon>
        <taxon>Tylenchina</taxon>
        <taxon>Tylenchomorpha</taxon>
        <taxon>Sphaerularioidea</taxon>
        <taxon>Anguinidae</taxon>
        <taxon>Anguininae</taxon>
        <taxon>Ditylenchus</taxon>
    </lineage>
</organism>
<proteinExistence type="predicted"/>
<dbReference type="PANTHER" id="PTHR45702:SF2">
    <property type="entry name" value="KUZBANIAN, ISOFORM A"/>
    <property type="match status" value="1"/>
</dbReference>
<dbReference type="InterPro" id="IPR051489">
    <property type="entry name" value="ADAM_Metalloproteinase"/>
</dbReference>